<dbReference type="Gene3D" id="1.20.1050.80">
    <property type="entry name" value="VPS9 domain"/>
    <property type="match status" value="1"/>
</dbReference>
<sequence length="554" mass="58591">MTASDQQQHHHHHHQHQHQSLFALLMQSGPAKAATVADLFDPIAQATAAATSSNASAPAAAAAAPAATAGSGTTSAKLTSNPIAAPTALASPAPSAAAAAAPAGVSVSGAATPVAAVAADAGNSDAYSPFTGSSFNFPDFLEKMKQPSSYELVKSIKVFITSFLERPYNADEQTEMVQLFMQNTARKLVVHPLWKGASPEALDNAIEGLEKYLMHKLYAAAFSNPTSSDVYLDECLDIRIRRLSFLTPAHLDIKPGRITDANLGPMMAELQRMNSYKAPRDKLICILNCCKTIYNVLQNAEGAAAGADEFLPILIYVVLRANPVKLHSDLQYIQRFRHPDKLTSEPMYYFTNLVSAVAFIQQVTSAQLSIDPAVFDAEMAKTAHLEPKSLPPKPRAAPTPAPAAAAPAPSTNTLSSSTSVLPLQSQLQPSASAPAMTAMQQQKRPAAAAASTTAASASSSRPSSQAGASSSFASAGPADGLQNAPSVDIDMFLSADCKGPPNKKFLVTKFDALTIADLVGLYNDYRRLARQNQELAQTLYLNLGVQPPTREQPQ</sequence>
<dbReference type="SUPFAM" id="SSF109993">
    <property type="entry name" value="VPS9 domain"/>
    <property type="match status" value="1"/>
</dbReference>
<protein>
    <recommendedName>
        <fullName evidence="2">VPS9 domain-containing protein</fullName>
    </recommendedName>
</protein>
<dbReference type="EMBL" id="KE346366">
    <property type="protein sequence ID" value="KJE94251.1"/>
    <property type="molecule type" value="Genomic_DNA"/>
</dbReference>
<dbReference type="PANTHER" id="PTHR23101">
    <property type="entry name" value="RAB GDP/GTP EXCHANGE FACTOR"/>
    <property type="match status" value="1"/>
</dbReference>
<dbReference type="STRING" id="595528.A0A0D2UGP0"/>
<dbReference type="SMART" id="SM00167">
    <property type="entry name" value="VPS9"/>
    <property type="match status" value="1"/>
</dbReference>
<feature type="domain" description="VPS9" evidence="2">
    <location>
        <begin position="230"/>
        <end position="369"/>
    </location>
</feature>
<dbReference type="GO" id="GO:0031267">
    <property type="term" value="F:small GTPase binding"/>
    <property type="evidence" value="ECO:0007669"/>
    <property type="project" value="TreeGrafter"/>
</dbReference>
<name>A0A0D2UGP0_CAPO3</name>
<feature type="compositionally biased region" description="Low complexity" evidence="1">
    <location>
        <begin position="402"/>
        <end position="435"/>
    </location>
</feature>
<reference evidence="4" key="1">
    <citation type="submission" date="2011-02" db="EMBL/GenBank/DDBJ databases">
        <title>The Genome Sequence of Capsaspora owczarzaki ATCC 30864.</title>
        <authorList>
            <person name="Russ C."/>
            <person name="Cuomo C."/>
            <person name="Burger G."/>
            <person name="Gray M.W."/>
            <person name="Holland P.W.H."/>
            <person name="King N."/>
            <person name="Lang F.B.F."/>
            <person name="Roger A.J."/>
            <person name="Ruiz-Trillo I."/>
            <person name="Young S.K."/>
            <person name="Zeng Q."/>
            <person name="Gargeya S."/>
            <person name="Alvarado L."/>
            <person name="Berlin A."/>
            <person name="Chapman S.B."/>
            <person name="Chen Z."/>
            <person name="Freedman E."/>
            <person name="Gellesch M."/>
            <person name="Goldberg J."/>
            <person name="Griggs A."/>
            <person name="Gujja S."/>
            <person name="Heilman E."/>
            <person name="Heiman D."/>
            <person name="Howarth C."/>
            <person name="Mehta T."/>
            <person name="Neiman D."/>
            <person name="Pearson M."/>
            <person name="Roberts A."/>
            <person name="Saif S."/>
            <person name="Shea T."/>
            <person name="Shenoy N."/>
            <person name="Sisk P."/>
            <person name="Stolte C."/>
            <person name="Sykes S."/>
            <person name="White J."/>
            <person name="Yandava C."/>
            <person name="Haas B."/>
            <person name="Nusbaum C."/>
            <person name="Birren B."/>
        </authorList>
    </citation>
    <scope>NUCLEOTIDE SEQUENCE</scope>
    <source>
        <strain evidence="4">ATCC 30864</strain>
    </source>
</reference>
<dbReference type="PhylomeDB" id="A0A0D2UGP0"/>
<dbReference type="eggNOG" id="KOG2319">
    <property type="taxonomic scope" value="Eukaryota"/>
</dbReference>
<dbReference type="Pfam" id="PF02204">
    <property type="entry name" value="VPS9"/>
    <property type="match status" value="1"/>
</dbReference>
<dbReference type="GO" id="GO:0005085">
    <property type="term" value="F:guanyl-nucleotide exchange factor activity"/>
    <property type="evidence" value="ECO:0007669"/>
    <property type="project" value="InterPro"/>
</dbReference>
<dbReference type="PROSITE" id="PS51205">
    <property type="entry name" value="VPS9"/>
    <property type="match status" value="1"/>
</dbReference>
<feature type="compositionally biased region" description="Low complexity" evidence="1">
    <location>
        <begin position="446"/>
        <end position="477"/>
    </location>
</feature>
<dbReference type="Pfam" id="PF18151">
    <property type="entry name" value="DUF5601"/>
    <property type="match status" value="1"/>
</dbReference>
<feature type="compositionally biased region" description="Pro residues" evidence="1">
    <location>
        <begin position="389"/>
        <end position="401"/>
    </location>
</feature>
<accession>A0A0D2UGP0</accession>
<dbReference type="Proteomes" id="UP000008743">
    <property type="component" value="Unassembled WGS sequence"/>
</dbReference>
<feature type="region of interest" description="Disordered" evidence="1">
    <location>
        <begin position="385"/>
        <end position="477"/>
    </location>
</feature>
<dbReference type="PANTHER" id="PTHR23101:SF25">
    <property type="entry name" value="GTPASE-ACTIVATING PROTEIN AND VPS9 DOMAIN-CONTAINING PROTEIN 1"/>
    <property type="match status" value="1"/>
</dbReference>
<dbReference type="InParanoid" id="A0A0D2UGP0"/>
<keyword evidence="4" id="KW-1185">Reference proteome</keyword>
<dbReference type="Gene3D" id="1.10.246.120">
    <property type="match status" value="1"/>
</dbReference>
<dbReference type="OrthoDB" id="300289at2759"/>
<dbReference type="GO" id="GO:0016192">
    <property type="term" value="P:vesicle-mediated transport"/>
    <property type="evidence" value="ECO:0007669"/>
    <property type="project" value="InterPro"/>
</dbReference>
<evidence type="ECO:0000313" key="4">
    <source>
        <dbReference type="Proteomes" id="UP000008743"/>
    </source>
</evidence>
<gene>
    <name evidence="3" type="ORF">CAOG_004920</name>
</gene>
<dbReference type="GO" id="GO:0030139">
    <property type="term" value="C:endocytic vesicle"/>
    <property type="evidence" value="ECO:0007669"/>
    <property type="project" value="TreeGrafter"/>
</dbReference>
<evidence type="ECO:0000313" key="3">
    <source>
        <dbReference type="EMBL" id="KJE94251.1"/>
    </source>
</evidence>
<proteinExistence type="predicted"/>
<feature type="region of interest" description="Disordered" evidence="1">
    <location>
        <begin position="1"/>
        <end position="20"/>
    </location>
</feature>
<dbReference type="GO" id="GO:0005829">
    <property type="term" value="C:cytosol"/>
    <property type="evidence" value="ECO:0007669"/>
    <property type="project" value="TreeGrafter"/>
</dbReference>
<dbReference type="InterPro" id="IPR041545">
    <property type="entry name" value="DUF5601"/>
</dbReference>
<dbReference type="InterPro" id="IPR003123">
    <property type="entry name" value="VPS9"/>
</dbReference>
<dbReference type="AlphaFoldDB" id="A0A0D2UGP0"/>
<evidence type="ECO:0000259" key="2">
    <source>
        <dbReference type="PROSITE" id="PS51205"/>
    </source>
</evidence>
<dbReference type="InterPro" id="IPR045046">
    <property type="entry name" value="Vps9-like"/>
</dbReference>
<evidence type="ECO:0000256" key="1">
    <source>
        <dbReference type="SAM" id="MobiDB-lite"/>
    </source>
</evidence>
<organism evidence="3 4">
    <name type="scientific">Capsaspora owczarzaki (strain ATCC 30864)</name>
    <dbReference type="NCBI Taxonomy" id="595528"/>
    <lineage>
        <taxon>Eukaryota</taxon>
        <taxon>Filasterea</taxon>
        <taxon>Capsaspora</taxon>
    </lineage>
</organism>
<dbReference type="InterPro" id="IPR037191">
    <property type="entry name" value="VPS9_dom_sf"/>
</dbReference>